<dbReference type="AlphaFoldDB" id="A0AAU8A134"/>
<sequence length="281" mass="31946">MCQALFNVVAFLPYCSRANYQDFNDFWHAKVKNANGAEERLNQIFFNYSAHFTKDEQLLKQLSQATLEIEKYWISKYGLSGRSIALFSVLKKLADQYLPDGTKAQESDFMHGASHPNPETRVAQCMLDLKAFEALLPTLAPTEISPEERTHFFVADLCENAVSHYKYSGSDLKVYEEDSYFIDSQTYWGRWGLFRNSTLLTDTWIVLIKNDVPTVQKIVIAKADGDFDLDEEPKKIEIDPEILAAISKTKSTGVENAASFGMPPKYLQMIAMLNTIHPNTN</sequence>
<protein>
    <submittedName>
        <fullName evidence="1">Uncharacterized protein</fullName>
    </submittedName>
</protein>
<gene>
    <name evidence="1" type="ORF">NKE59_07125</name>
</gene>
<dbReference type="RefSeq" id="WP_353438290.1">
    <property type="nucleotide sequence ID" value="NZ_CP099959.1"/>
</dbReference>
<name>A0AAU8A134_9BURK</name>
<proteinExistence type="predicted"/>
<evidence type="ECO:0000313" key="1">
    <source>
        <dbReference type="EMBL" id="XCC57261.1"/>
    </source>
</evidence>
<accession>A0AAU8A134</accession>
<dbReference type="EMBL" id="CP099959">
    <property type="protein sequence ID" value="XCC57261.1"/>
    <property type="molecule type" value="Genomic_DNA"/>
</dbReference>
<organism evidence="1">
    <name type="scientific">Polynucleobacter sp. UK-FUSCHL-C3</name>
    <dbReference type="NCBI Taxonomy" id="2955208"/>
    <lineage>
        <taxon>Bacteria</taxon>
        <taxon>Pseudomonadati</taxon>
        <taxon>Pseudomonadota</taxon>
        <taxon>Betaproteobacteria</taxon>
        <taxon>Burkholderiales</taxon>
        <taxon>Burkholderiaceae</taxon>
        <taxon>Polynucleobacter</taxon>
    </lineage>
</organism>
<reference evidence="1" key="1">
    <citation type="submission" date="2022-06" db="EMBL/GenBank/DDBJ databases">
        <title>New Polynucleobacter species.</title>
        <authorList>
            <person name="Hahn M.W."/>
        </authorList>
    </citation>
    <scope>NUCLEOTIDE SEQUENCE</scope>
    <source>
        <strain evidence="1">UK-FUSCHL-C3</strain>
    </source>
</reference>